<keyword evidence="3" id="KW-1185">Reference proteome</keyword>
<feature type="transmembrane region" description="Helical" evidence="1">
    <location>
        <begin position="67"/>
        <end position="87"/>
    </location>
</feature>
<sequence length="147" mass="15602">MARRTAKESLLPLHRQDVLGSYGKLPKTTSTNSSSREEAGKIFRQITSSLPTRCHHGEAIQDALGPFIYIGTGILLVFMTLVVACTIPNCGLALLNLLVSGGASGFLLVTGLAELEARMGTRTRGFESVSDILSNGRTPSGNPRSDA</sequence>
<evidence type="ECO:0000313" key="2">
    <source>
        <dbReference type="EMBL" id="KAJ9608237.1"/>
    </source>
</evidence>
<keyword evidence="1" id="KW-0812">Transmembrane</keyword>
<reference evidence="2" key="1">
    <citation type="submission" date="2022-10" db="EMBL/GenBank/DDBJ databases">
        <title>Culturing micro-colonial fungi from biological soil crusts in the Mojave desert and describing Neophaeococcomyces mojavensis, and introducing the new genera and species Taxawa tesnikishii.</title>
        <authorList>
            <person name="Kurbessoian T."/>
            <person name="Stajich J.E."/>
        </authorList>
    </citation>
    <scope>NUCLEOTIDE SEQUENCE</scope>
    <source>
        <strain evidence="2">TK_41</strain>
    </source>
</reference>
<evidence type="ECO:0000256" key="1">
    <source>
        <dbReference type="SAM" id="Phobius"/>
    </source>
</evidence>
<dbReference type="Proteomes" id="UP001172673">
    <property type="component" value="Unassembled WGS sequence"/>
</dbReference>
<keyword evidence="1" id="KW-0472">Membrane</keyword>
<feature type="transmembrane region" description="Helical" evidence="1">
    <location>
        <begin position="93"/>
        <end position="115"/>
    </location>
</feature>
<evidence type="ECO:0000313" key="3">
    <source>
        <dbReference type="Proteomes" id="UP001172673"/>
    </source>
</evidence>
<protein>
    <submittedName>
        <fullName evidence="2">Uncharacterized protein</fullName>
    </submittedName>
</protein>
<gene>
    <name evidence="2" type="ORF">H2200_007225</name>
</gene>
<name>A0AA38X7F2_9EURO</name>
<proteinExistence type="predicted"/>
<comment type="caution">
    <text evidence="2">The sequence shown here is derived from an EMBL/GenBank/DDBJ whole genome shotgun (WGS) entry which is preliminary data.</text>
</comment>
<dbReference type="AlphaFoldDB" id="A0AA38X7F2"/>
<keyword evidence="1" id="KW-1133">Transmembrane helix</keyword>
<dbReference type="EMBL" id="JAPDRK010000010">
    <property type="protein sequence ID" value="KAJ9608237.1"/>
    <property type="molecule type" value="Genomic_DNA"/>
</dbReference>
<organism evidence="2 3">
    <name type="scientific">Cladophialophora chaetospira</name>
    <dbReference type="NCBI Taxonomy" id="386627"/>
    <lineage>
        <taxon>Eukaryota</taxon>
        <taxon>Fungi</taxon>
        <taxon>Dikarya</taxon>
        <taxon>Ascomycota</taxon>
        <taxon>Pezizomycotina</taxon>
        <taxon>Eurotiomycetes</taxon>
        <taxon>Chaetothyriomycetidae</taxon>
        <taxon>Chaetothyriales</taxon>
        <taxon>Herpotrichiellaceae</taxon>
        <taxon>Cladophialophora</taxon>
    </lineage>
</organism>
<accession>A0AA38X7F2</accession>